<dbReference type="SMART" id="SM00242">
    <property type="entry name" value="MYSc"/>
    <property type="match status" value="1"/>
</dbReference>
<evidence type="ECO:0000313" key="14">
    <source>
        <dbReference type="EMBL" id="KAH0629040.1"/>
    </source>
</evidence>
<dbReference type="Pfam" id="PF00612">
    <property type="entry name" value="IQ"/>
    <property type="match status" value="2"/>
</dbReference>
<dbReference type="PROSITE" id="PS50096">
    <property type="entry name" value="IQ"/>
    <property type="match status" value="3"/>
</dbReference>
<accession>A0ABQ7TH00</accession>
<keyword evidence="3 11" id="KW-0067">ATP-binding</keyword>
<evidence type="ECO:0000313" key="15">
    <source>
        <dbReference type="Proteomes" id="UP000826234"/>
    </source>
</evidence>
<dbReference type="SUPFAM" id="SSF52540">
    <property type="entry name" value="P-loop containing nucleoside triphosphate hydrolases"/>
    <property type="match status" value="1"/>
</dbReference>
<evidence type="ECO:0000256" key="10">
    <source>
        <dbReference type="ARBA" id="ARBA00041380"/>
    </source>
</evidence>
<dbReference type="InterPro" id="IPR027417">
    <property type="entry name" value="P-loop_NTPase"/>
</dbReference>
<dbReference type="PROSITE" id="PS51757">
    <property type="entry name" value="TH1"/>
    <property type="match status" value="1"/>
</dbReference>
<dbReference type="PROSITE" id="PS51456">
    <property type="entry name" value="MYOSIN_MOTOR"/>
    <property type="match status" value="1"/>
</dbReference>
<dbReference type="Proteomes" id="UP000826234">
    <property type="component" value="Unassembled WGS sequence"/>
</dbReference>
<dbReference type="InterPro" id="IPR000048">
    <property type="entry name" value="IQ_motif_EF-hand-BS"/>
</dbReference>
<dbReference type="InterPro" id="IPR001609">
    <property type="entry name" value="Myosin_head_motor_dom-like"/>
</dbReference>
<feature type="domain" description="Myosin motor" evidence="12">
    <location>
        <begin position="10"/>
        <end position="660"/>
    </location>
</feature>
<evidence type="ECO:0000256" key="9">
    <source>
        <dbReference type="ARBA" id="ARBA00041221"/>
    </source>
</evidence>
<dbReference type="CDD" id="cd23767">
    <property type="entry name" value="IQCD"/>
    <property type="match status" value="2"/>
</dbReference>
<feature type="region of interest" description="Actin-binding" evidence="11">
    <location>
        <begin position="537"/>
        <end position="559"/>
    </location>
</feature>
<evidence type="ECO:0000256" key="2">
    <source>
        <dbReference type="ARBA" id="ARBA00022741"/>
    </source>
</evidence>
<evidence type="ECO:0000256" key="8">
    <source>
        <dbReference type="ARBA" id="ARBA00039640"/>
    </source>
</evidence>
<keyword evidence="5 11" id="KW-0518">Myosin</keyword>
<dbReference type="InterPro" id="IPR036961">
    <property type="entry name" value="Kinesin_motor_dom_sf"/>
</dbReference>
<feature type="domain" description="TH1" evidence="13">
    <location>
        <begin position="805"/>
        <end position="949"/>
    </location>
</feature>
<dbReference type="Pfam" id="PF06017">
    <property type="entry name" value="Myosin_TH1"/>
    <property type="match status" value="1"/>
</dbReference>
<dbReference type="PRINTS" id="PR00193">
    <property type="entry name" value="MYOSINHEAVY"/>
</dbReference>
<dbReference type="Gene3D" id="1.20.120.720">
    <property type="entry name" value="Myosin VI head, motor domain, U50 subdomain"/>
    <property type="match status" value="1"/>
</dbReference>
<gene>
    <name evidence="14" type="ORF">JD844_010795</name>
</gene>
<comment type="caution">
    <text evidence="14">The sequence shown here is derived from an EMBL/GenBank/DDBJ whole genome shotgun (WGS) entry which is preliminary data.</text>
</comment>
<dbReference type="EMBL" id="JAIPUX010000439">
    <property type="protein sequence ID" value="KAH0629040.1"/>
    <property type="molecule type" value="Genomic_DNA"/>
</dbReference>
<evidence type="ECO:0000259" key="13">
    <source>
        <dbReference type="PROSITE" id="PS51757"/>
    </source>
</evidence>
<proteinExistence type="inferred from homology"/>
<organism evidence="14 15">
    <name type="scientific">Phrynosoma platyrhinos</name>
    <name type="common">Desert horned lizard</name>
    <dbReference type="NCBI Taxonomy" id="52577"/>
    <lineage>
        <taxon>Eukaryota</taxon>
        <taxon>Metazoa</taxon>
        <taxon>Chordata</taxon>
        <taxon>Craniata</taxon>
        <taxon>Vertebrata</taxon>
        <taxon>Euteleostomi</taxon>
        <taxon>Lepidosauria</taxon>
        <taxon>Squamata</taxon>
        <taxon>Bifurcata</taxon>
        <taxon>Unidentata</taxon>
        <taxon>Episquamata</taxon>
        <taxon>Toxicofera</taxon>
        <taxon>Iguania</taxon>
        <taxon>Phrynosomatidae</taxon>
        <taxon>Phrynosomatinae</taxon>
        <taxon>Phrynosoma</taxon>
    </lineage>
</organism>
<evidence type="ECO:0000256" key="1">
    <source>
        <dbReference type="ARBA" id="ARBA00022737"/>
    </source>
</evidence>
<dbReference type="Pfam" id="PF00063">
    <property type="entry name" value="Myosin_head"/>
    <property type="match status" value="2"/>
</dbReference>
<dbReference type="Gene3D" id="3.40.850.10">
    <property type="entry name" value="Kinesin motor domain"/>
    <property type="match status" value="2"/>
</dbReference>
<keyword evidence="2 11" id="KW-0547">Nucleotide-binding</keyword>
<reference evidence="14 15" key="1">
    <citation type="journal article" date="2022" name="Gigascience">
        <title>A chromosome-level genome assembly and annotation of the desert horned lizard, Phrynosoma platyrhinos, provides insight into chromosomal rearrangements among reptiles.</title>
        <authorList>
            <person name="Koochekian N."/>
            <person name="Ascanio A."/>
            <person name="Farleigh K."/>
            <person name="Card D.C."/>
            <person name="Schield D.R."/>
            <person name="Castoe T.A."/>
            <person name="Jezkova T."/>
        </authorList>
    </citation>
    <scope>NUCLEOTIDE SEQUENCE [LARGE SCALE GENOMIC DNA]</scope>
    <source>
        <strain evidence="14">NK-2021</strain>
    </source>
</reference>
<evidence type="ECO:0000256" key="7">
    <source>
        <dbReference type="ARBA" id="ARBA00023203"/>
    </source>
</evidence>
<dbReference type="SMART" id="SM00015">
    <property type="entry name" value="IQ"/>
    <property type="match status" value="4"/>
</dbReference>
<sequence length="949" mass="108695">MESMAFLDTVGVGDLVLLDPLTEDTVMWNLEERFRHKEIYTYIGNVVISVNPYEPLPIYSEEKVEEYKGCNFFAVKPHIYAIADDAYHSLRDQDKDQCVIITGESGAGKTEASKLVMSYVAAVCGKGEQVNRVKEQLLQSNPVLEGTTNSTDTPEQKLDLTKQKYKHGKYMDIEFDFKGDPLGGVISNYLLEKSRVVHHVKGERNFHIFYQLLSGGSDQLLKQLKLERNCSLYGYLNREVSSLQGMDDAANFKVVQDAMRDIGFSTSEVMAVLEVTAVVLKLGNVQLREQFQASGAESLLREICQLIQVDESALEQALCSRTMETNQEKVVTTLSVPQGYYVRDALAKNMYNRLFNWLINRINESIKVTTTDRKKVMGVLDIYGFEIFQGITWTPVDYFDNSIICNLIEDNTGGILAMLDEECLRPGKVTEATFLNKLNVTFKDHQRYESRVTQNAKHIMDSSLPANCFRIHHYAGKVTYNVAGFIEKNNDLLFRALSQAMWKAKHVLLRSLFPEGDPQKTSLRRPATAGSQFKASVMTLMKNLYSKNPNYIRCIRPNDIQKPAVFTYALVQAQIRYLGLLENVRVRRAGYAYRQAYEPCLERYRMLCKETWPHWKGSARDGVHTLFSNLAINPKELAYGHKKIFIRTPNTLFELESKRRQRVEELAALIQATFRAWKCRKHYQQMRKSQIVISAWFRGHTQKKKYGKMKTSALLIQAYVRGWKSRRLLRELKRQKRQVQAATIISAYWKGYQEYKKYFRSGASQCITSFIYRSLCKKYRDQLTPQRKETLQGKLCASELFQGKKSLYPKSLPQPFQGEYLGLKENPKYRKLQTTADGKLVMADNVRKVNRGDGKASPRIFVLTKSHIILADPKAAQPKTVITLSDIDSVSVSRFSDGFFVLHIRESSTAGTKGDFLLISDHLIELITRLHQTMLEATNQKLKLQVADE</sequence>
<dbReference type="InterPro" id="IPR010926">
    <property type="entry name" value="Myosin_TH1"/>
</dbReference>
<keyword evidence="7 11" id="KW-0009">Actin-binding</keyword>
<feature type="binding site" evidence="11">
    <location>
        <begin position="103"/>
        <end position="110"/>
    </location>
    <ligand>
        <name>ATP</name>
        <dbReference type="ChEBI" id="CHEBI:30616"/>
    </ligand>
</feature>
<keyword evidence="4" id="KW-0112">Calmodulin-binding</keyword>
<evidence type="ECO:0000256" key="11">
    <source>
        <dbReference type="PROSITE-ProRule" id="PRU00782"/>
    </source>
</evidence>
<evidence type="ECO:0000256" key="4">
    <source>
        <dbReference type="ARBA" id="ARBA00022860"/>
    </source>
</evidence>
<evidence type="ECO:0000256" key="3">
    <source>
        <dbReference type="ARBA" id="ARBA00022840"/>
    </source>
</evidence>
<evidence type="ECO:0000256" key="6">
    <source>
        <dbReference type="ARBA" id="ARBA00023175"/>
    </source>
</evidence>
<keyword evidence="6 11" id="KW-0505">Motor protein</keyword>
<dbReference type="PANTHER" id="PTHR13140">
    <property type="entry name" value="MYOSIN"/>
    <property type="match status" value="1"/>
</dbReference>
<protein>
    <recommendedName>
        <fullName evidence="8">Unconventional myosin-Ia</fullName>
    </recommendedName>
    <alternativeName>
        <fullName evidence="9">Brush border myosin I</fullName>
    </alternativeName>
    <alternativeName>
        <fullName evidence="10">Myosin I heavy chain</fullName>
    </alternativeName>
</protein>
<keyword evidence="1" id="KW-0677">Repeat</keyword>
<keyword evidence="15" id="KW-1185">Reference proteome</keyword>
<dbReference type="PANTHER" id="PTHR13140:SF291">
    <property type="entry name" value="UNCONVENTIONAL MYOSIN-IA"/>
    <property type="match status" value="1"/>
</dbReference>
<evidence type="ECO:0000256" key="5">
    <source>
        <dbReference type="ARBA" id="ARBA00023123"/>
    </source>
</evidence>
<name>A0ABQ7TH00_PHRPL</name>
<comment type="similarity">
    <text evidence="11">Belongs to the TRAFAC class myosin-kinesin ATPase superfamily. Myosin family.</text>
</comment>
<dbReference type="Gene3D" id="1.20.5.190">
    <property type="match status" value="2"/>
</dbReference>
<dbReference type="Gene3D" id="1.20.58.530">
    <property type="match status" value="1"/>
</dbReference>
<evidence type="ECO:0000259" key="12">
    <source>
        <dbReference type="PROSITE" id="PS51456"/>
    </source>
</evidence>
<dbReference type="Gene3D" id="6.20.240.20">
    <property type="match status" value="1"/>
</dbReference>